<reference evidence="5" key="1">
    <citation type="journal article" date="2014" name="Science">
        <title>Ancient hybridizations among the ancestral genomes of bread wheat.</title>
        <authorList>
            <consortium name="International Wheat Genome Sequencing Consortium,"/>
            <person name="Marcussen T."/>
            <person name="Sandve S.R."/>
            <person name="Heier L."/>
            <person name="Spannagl M."/>
            <person name="Pfeifer M."/>
            <person name="Jakobsen K.S."/>
            <person name="Wulff B.B."/>
            <person name="Steuernagel B."/>
            <person name="Mayer K.F."/>
            <person name="Olsen O.A."/>
        </authorList>
    </citation>
    <scope>NUCLEOTIDE SEQUENCE [LARGE SCALE GENOMIC DNA]</scope>
    <source>
        <strain evidence="5">cv. AL8/78</strain>
    </source>
</reference>
<feature type="region of interest" description="Disordered" evidence="3">
    <location>
        <begin position="129"/>
        <end position="294"/>
    </location>
</feature>
<reference evidence="5" key="2">
    <citation type="journal article" date="2017" name="Nat. Plants">
        <title>The Aegilops tauschii genome reveals multiple impacts of transposons.</title>
        <authorList>
            <person name="Zhao G."/>
            <person name="Zou C."/>
            <person name="Li K."/>
            <person name="Wang K."/>
            <person name="Li T."/>
            <person name="Gao L."/>
            <person name="Zhang X."/>
            <person name="Wang H."/>
            <person name="Yang Z."/>
            <person name="Liu X."/>
            <person name="Jiang W."/>
            <person name="Mao L."/>
            <person name="Kong X."/>
            <person name="Jiao Y."/>
            <person name="Jia J."/>
        </authorList>
    </citation>
    <scope>NUCLEOTIDE SEQUENCE [LARGE SCALE GENOMIC DNA]</scope>
    <source>
        <strain evidence="5">cv. AL8/78</strain>
    </source>
</reference>
<accession>A0A453QIQ3</accession>
<reference evidence="4" key="5">
    <citation type="journal article" date="2021" name="G3 (Bethesda)">
        <title>Aegilops tauschii genome assembly Aet v5.0 features greater sequence contiguity and improved annotation.</title>
        <authorList>
            <person name="Wang L."/>
            <person name="Zhu T."/>
            <person name="Rodriguez J.C."/>
            <person name="Deal K.R."/>
            <person name="Dubcovsky J."/>
            <person name="McGuire P.E."/>
            <person name="Lux T."/>
            <person name="Spannagl M."/>
            <person name="Mayer K.F.X."/>
            <person name="Baldrich P."/>
            <person name="Meyers B.C."/>
            <person name="Huo N."/>
            <person name="Gu Y.Q."/>
            <person name="Zhou H."/>
            <person name="Devos K.M."/>
            <person name="Bennetzen J.L."/>
            <person name="Unver T."/>
            <person name="Budak H."/>
            <person name="Gulick P.J."/>
            <person name="Galiba G."/>
            <person name="Kalapos B."/>
            <person name="Nelson D.R."/>
            <person name="Li P."/>
            <person name="You F.M."/>
            <person name="Luo M.C."/>
            <person name="Dvorak J."/>
        </authorList>
    </citation>
    <scope>NUCLEOTIDE SEQUENCE [LARGE SCALE GENOMIC DNA]</scope>
    <source>
        <strain evidence="4">cv. AL8/78</strain>
    </source>
</reference>
<sequence length="356" mass="38302">MLSSLRYLAGSAGPSGYGSRTTADEATLPAGDLSHITAIVTGATSGIGAETARVLARRGARLVLPARNLKAAEETRARILADLGDAGSGGGRVVVLPLDLSSLASVRRFVHRFLALRLKQRGAVRGAVRGVGGRRGDDLRHQLPGPLPAHGAASARHGGHGQGHRRAGPRRERLLHRARLVRRRRRRRRAPRLPPPRHPQGHAVRSDAGLRAVQARQRAPHHGPRRPAQGDGRRRHRQLRPPRHRPHPPHPRPRRPRHQHGVLPGVQAPQDGPPGGGDDVLRGGAPGGGGGVGEVLRRLQRGGAVEVGVQRRGGLQAVELLRGHHRREGEGGECSSRHQLQVSGPELQRRPRHGHC</sequence>
<proteinExistence type="inferred from homology"/>
<evidence type="ECO:0000313" key="5">
    <source>
        <dbReference type="Proteomes" id="UP000015105"/>
    </source>
</evidence>
<dbReference type="EnsemblPlants" id="AET7Gv20139100.3">
    <property type="protein sequence ID" value="AET7Gv20139100.3"/>
    <property type="gene ID" value="AET7Gv20139100"/>
</dbReference>
<feature type="compositionally biased region" description="Basic residues" evidence="3">
    <location>
        <begin position="157"/>
        <end position="191"/>
    </location>
</feature>
<dbReference type="InterPro" id="IPR002347">
    <property type="entry name" value="SDR_fam"/>
</dbReference>
<feature type="region of interest" description="Disordered" evidence="3">
    <location>
        <begin position="324"/>
        <end position="356"/>
    </location>
</feature>
<keyword evidence="5" id="KW-1185">Reference proteome</keyword>
<keyword evidence="2" id="KW-0560">Oxidoreductase</keyword>
<dbReference type="Gene3D" id="3.40.50.720">
    <property type="entry name" value="NAD(P)-binding Rossmann-like Domain"/>
    <property type="match status" value="1"/>
</dbReference>
<comment type="similarity">
    <text evidence="1">Belongs to the short-chain dehydrogenases/reductases (SDR) family.</text>
</comment>
<evidence type="ECO:0000256" key="1">
    <source>
        <dbReference type="ARBA" id="ARBA00006484"/>
    </source>
</evidence>
<dbReference type="PANTHER" id="PTHR24320">
    <property type="entry name" value="RETINOL DEHYDROGENASE"/>
    <property type="match status" value="1"/>
</dbReference>
<evidence type="ECO:0000256" key="2">
    <source>
        <dbReference type="ARBA" id="ARBA00023002"/>
    </source>
</evidence>
<dbReference type="SUPFAM" id="SSF51735">
    <property type="entry name" value="NAD(P)-binding Rossmann-fold domains"/>
    <property type="match status" value="1"/>
</dbReference>
<evidence type="ECO:0000256" key="3">
    <source>
        <dbReference type="SAM" id="MobiDB-lite"/>
    </source>
</evidence>
<dbReference type="AlphaFoldDB" id="A0A453QIQ3"/>
<dbReference type="Gramene" id="AET7Gv20139100.3">
    <property type="protein sequence ID" value="AET7Gv20139100.3"/>
    <property type="gene ID" value="AET7Gv20139100"/>
</dbReference>
<organism evidence="4 5">
    <name type="scientific">Aegilops tauschii subsp. strangulata</name>
    <name type="common">Goatgrass</name>
    <dbReference type="NCBI Taxonomy" id="200361"/>
    <lineage>
        <taxon>Eukaryota</taxon>
        <taxon>Viridiplantae</taxon>
        <taxon>Streptophyta</taxon>
        <taxon>Embryophyta</taxon>
        <taxon>Tracheophyta</taxon>
        <taxon>Spermatophyta</taxon>
        <taxon>Magnoliopsida</taxon>
        <taxon>Liliopsida</taxon>
        <taxon>Poales</taxon>
        <taxon>Poaceae</taxon>
        <taxon>BOP clade</taxon>
        <taxon>Pooideae</taxon>
        <taxon>Triticodae</taxon>
        <taxon>Triticeae</taxon>
        <taxon>Triticinae</taxon>
        <taxon>Aegilops</taxon>
    </lineage>
</organism>
<feature type="compositionally biased region" description="Gly residues" evidence="3">
    <location>
        <begin position="273"/>
        <end position="293"/>
    </location>
</feature>
<name>A0A453QIQ3_AEGTS</name>
<dbReference type="PANTHER" id="PTHR24320:SF270">
    <property type="entry name" value="OS06G0129100 PROTEIN"/>
    <property type="match status" value="1"/>
</dbReference>
<dbReference type="GO" id="GO:0016491">
    <property type="term" value="F:oxidoreductase activity"/>
    <property type="evidence" value="ECO:0007669"/>
    <property type="project" value="UniProtKB-KW"/>
</dbReference>
<reference evidence="4" key="3">
    <citation type="journal article" date="2017" name="Nature">
        <title>Genome sequence of the progenitor of the wheat D genome Aegilops tauschii.</title>
        <authorList>
            <person name="Luo M.C."/>
            <person name="Gu Y.Q."/>
            <person name="Puiu D."/>
            <person name="Wang H."/>
            <person name="Twardziok S.O."/>
            <person name="Deal K.R."/>
            <person name="Huo N."/>
            <person name="Zhu T."/>
            <person name="Wang L."/>
            <person name="Wang Y."/>
            <person name="McGuire P.E."/>
            <person name="Liu S."/>
            <person name="Long H."/>
            <person name="Ramasamy R.K."/>
            <person name="Rodriguez J.C."/>
            <person name="Van S.L."/>
            <person name="Yuan L."/>
            <person name="Wang Z."/>
            <person name="Xia Z."/>
            <person name="Xiao L."/>
            <person name="Anderson O.D."/>
            <person name="Ouyang S."/>
            <person name="Liang Y."/>
            <person name="Zimin A.V."/>
            <person name="Pertea G."/>
            <person name="Qi P."/>
            <person name="Bennetzen J.L."/>
            <person name="Dai X."/>
            <person name="Dawson M.W."/>
            <person name="Muller H.G."/>
            <person name="Kugler K."/>
            <person name="Rivarola-Duarte L."/>
            <person name="Spannagl M."/>
            <person name="Mayer K.F.X."/>
            <person name="Lu F.H."/>
            <person name="Bevan M.W."/>
            <person name="Leroy P."/>
            <person name="Li P."/>
            <person name="You F.M."/>
            <person name="Sun Q."/>
            <person name="Liu Z."/>
            <person name="Lyons E."/>
            <person name="Wicker T."/>
            <person name="Salzberg S.L."/>
            <person name="Devos K.M."/>
            <person name="Dvorak J."/>
        </authorList>
    </citation>
    <scope>NUCLEOTIDE SEQUENCE [LARGE SCALE GENOMIC DNA]</scope>
    <source>
        <strain evidence="4">cv. AL8/78</strain>
    </source>
</reference>
<dbReference type="Proteomes" id="UP000015105">
    <property type="component" value="Chromosome 7D"/>
</dbReference>
<feature type="compositionally biased region" description="Basic residues" evidence="3">
    <location>
        <begin position="233"/>
        <end position="260"/>
    </location>
</feature>
<dbReference type="InterPro" id="IPR036291">
    <property type="entry name" value="NAD(P)-bd_dom_sf"/>
</dbReference>
<dbReference type="Pfam" id="PF00106">
    <property type="entry name" value="adh_short"/>
    <property type="match status" value="1"/>
</dbReference>
<protein>
    <submittedName>
        <fullName evidence="4">Uncharacterized protein</fullName>
    </submittedName>
</protein>
<reference evidence="4" key="4">
    <citation type="submission" date="2019-03" db="UniProtKB">
        <authorList>
            <consortium name="EnsemblPlants"/>
        </authorList>
    </citation>
    <scope>IDENTIFICATION</scope>
</reference>
<evidence type="ECO:0000313" key="4">
    <source>
        <dbReference type="EnsemblPlants" id="AET7Gv20139100.3"/>
    </source>
</evidence>